<feature type="transmembrane region" description="Helical" evidence="1">
    <location>
        <begin position="38"/>
        <end position="58"/>
    </location>
</feature>
<keyword evidence="1" id="KW-0812">Transmembrane</keyword>
<evidence type="ECO:0000256" key="1">
    <source>
        <dbReference type="SAM" id="Phobius"/>
    </source>
</evidence>
<feature type="domain" description="CAAX prenyl protease 2/Lysostaphin resistance protein A-like" evidence="2">
    <location>
        <begin position="121"/>
        <end position="217"/>
    </location>
</feature>
<dbReference type="InterPro" id="IPR003675">
    <property type="entry name" value="Rce1/LyrA-like_dom"/>
</dbReference>
<keyword evidence="4" id="KW-1185">Reference proteome</keyword>
<feature type="transmembrane region" description="Helical" evidence="1">
    <location>
        <begin position="159"/>
        <end position="178"/>
    </location>
</feature>
<evidence type="ECO:0000313" key="3">
    <source>
        <dbReference type="EMBL" id="SFG21405.1"/>
    </source>
</evidence>
<dbReference type="GO" id="GO:0004175">
    <property type="term" value="F:endopeptidase activity"/>
    <property type="evidence" value="ECO:0007669"/>
    <property type="project" value="UniProtKB-ARBA"/>
</dbReference>
<dbReference type="GO" id="GO:0080120">
    <property type="term" value="P:CAAX-box protein maturation"/>
    <property type="evidence" value="ECO:0007669"/>
    <property type="project" value="UniProtKB-ARBA"/>
</dbReference>
<reference evidence="4" key="1">
    <citation type="submission" date="2016-10" db="EMBL/GenBank/DDBJ databases">
        <authorList>
            <person name="Varghese N."/>
            <person name="Submissions S."/>
        </authorList>
    </citation>
    <scope>NUCLEOTIDE SEQUENCE [LARGE SCALE GENOMIC DNA]</scope>
    <source>
        <strain evidence="4">FP5</strain>
    </source>
</reference>
<dbReference type="Proteomes" id="UP000198897">
    <property type="component" value="Unassembled WGS sequence"/>
</dbReference>
<feature type="transmembrane region" description="Helical" evidence="1">
    <location>
        <begin position="7"/>
        <end position="26"/>
    </location>
</feature>
<feature type="transmembrane region" description="Helical" evidence="1">
    <location>
        <begin position="79"/>
        <end position="99"/>
    </location>
</feature>
<organism evidence="3 4">
    <name type="scientific">Halobacillus alkaliphilus</name>
    <dbReference type="NCBI Taxonomy" id="396056"/>
    <lineage>
        <taxon>Bacteria</taxon>
        <taxon>Bacillati</taxon>
        <taxon>Bacillota</taxon>
        <taxon>Bacilli</taxon>
        <taxon>Bacillales</taxon>
        <taxon>Bacillaceae</taxon>
        <taxon>Halobacillus</taxon>
    </lineage>
</organism>
<evidence type="ECO:0000259" key="2">
    <source>
        <dbReference type="Pfam" id="PF02517"/>
    </source>
</evidence>
<name>A0A1I2PYQ4_9BACI</name>
<keyword evidence="1" id="KW-1133">Transmembrane helix</keyword>
<accession>A0A1I2PYQ4</accession>
<dbReference type="RefSeq" id="WP_089752798.1">
    <property type="nucleotide sequence ID" value="NZ_FOOG01000028.1"/>
</dbReference>
<evidence type="ECO:0000313" key="4">
    <source>
        <dbReference type="Proteomes" id="UP000198897"/>
    </source>
</evidence>
<feature type="transmembrane region" description="Helical" evidence="1">
    <location>
        <begin position="208"/>
        <end position="226"/>
    </location>
</feature>
<dbReference type="EMBL" id="FOOG01000028">
    <property type="protein sequence ID" value="SFG21405.1"/>
    <property type="molecule type" value="Genomic_DNA"/>
</dbReference>
<proteinExistence type="predicted"/>
<protein>
    <recommendedName>
        <fullName evidence="2">CAAX prenyl protease 2/Lysostaphin resistance protein A-like domain-containing protein</fullName>
    </recommendedName>
</protein>
<gene>
    <name evidence="3" type="ORF">SAMN05216353_12821</name>
</gene>
<sequence length="227" mass="25071">MIKSLAIWFSIIIGGFILFIITQIPFQMGLFGGYEGVGLTLVGLLQAVTVIPLLYIGLRFLKMSFKSIGVTTDNWKKDSLLGAAVAIVWAIVQFIWIIPHTGGASREDISEILIMLDSNWVNILWYLPLGIIGGGIVEELYNRGFFIGALTGIFKDSKVVLYIASAFSILFFAAGHLPANFVEWVDLLVPSTAYTILYLYTKRLTASMVAHGLWNTIVVIVVTIIYS</sequence>
<feature type="transmembrane region" description="Helical" evidence="1">
    <location>
        <begin position="119"/>
        <end position="138"/>
    </location>
</feature>
<dbReference type="OrthoDB" id="2966462at2"/>
<dbReference type="AlphaFoldDB" id="A0A1I2PYQ4"/>
<keyword evidence="1" id="KW-0472">Membrane</keyword>
<dbReference type="Pfam" id="PF02517">
    <property type="entry name" value="Rce1-like"/>
    <property type="match status" value="1"/>
</dbReference>